<keyword evidence="2" id="KW-0378">Hydrolase</keyword>
<dbReference type="Proteomes" id="UP000256561">
    <property type="component" value="Unassembled WGS sequence"/>
</dbReference>
<keyword evidence="3" id="KW-1185">Reference proteome</keyword>
<dbReference type="OrthoDB" id="185963at2"/>
<dbReference type="RefSeq" id="WP_115591374.1">
    <property type="nucleotide sequence ID" value="NZ_QRHA01000001.1"/>
</dbReference>
<dbReference type="Gene3D" id="2.40.70.10">
    <property type="entry name" value="Acid Proteases"/>
    <property type="match status" value="1"/>
</dbReference>
<keyword evidence="1" id="KW-0812">Transmembrane</keyword>
<gene>
    <name evidence="2" type="ORF">DXV75_01050</name>
</gene>
<dbReference type="CDD" id="cd05483">
    <property type="entry name" value="retropepsin_like_bacteria"/>
    <property type="match status" value="1"/>
</dbReference>
<dbReference type="InterPro" id="IPR034122">
    <property type="entry name" value="Retropepsin-like_bacterial"/>
</dbReference>
<keyword evidence="2" id="KW-0645">Protease</keyword>
<dbReference type="Pfam" id="PF13975">
    <property type="entry name" value="gag-asp_proteas"/>
    <property type="match status" value="1"/>
</dbReference>
<evidence type="ECO:0000313" key="2">
    <source>
        <dbReference type="EMBL" id="RDV29084.1"/>
    </source>
</evidence>
<name>A0A3D8MEZ8_9ALTE</name>
<sequence length="170" mass="18555">MSSGGDTSVSKWMVILAWISGLGLLTYVFSGMLEKRYNPNDQPASQYYNGQTEVTLKQNRAGHYVTSGTINGQKVVFLIDTGATDVAIPAHLQQRLGLEAGYSSLVQTANGTVRVSSTQIERLSIGEIEVRNVKANLNPGMDGDYILLGMSVLRQLEFTQRGDSLILRTL</sequence>
<dbReference type="InterPro" id="IPR011969">
    <property type="entry name" value="Clan_AA_Asp_peptidase_C"/>
</dbReference>
<accession>A0A3D8MEZ8</accession>
<comment type="caution">
    <text evidence="2">The sequence shown here is derived from an EMBL/GenBank/DDBJ whole genome shotgun (WGS) entry which is preliminary data.</text>
</comment>
<dbReference type="AlphaFoldDB" id="A0A3D8MEZ8"/>
<evidence type="ECO:0000313" key="3">
    <source>
        <dbReference type="Proteomes" id="UP000256561"/>
    </source>
</evidence>
<dbReference type="PROSITE" id="PS00141">
    <property type="entry name" value="ASP_PROTEASE"/>
    <property type="match status" value="1"/>
</dbReference>
<dbReference type="GO" id="GO:0006508">
    <property type="term" value="P:proteolysis"/>
    <property type="evidence" value="ECO:0007669"/>
    <property type="project" value="UniProtKB-KW"/>
</dbReference>
<evidence type="ECO:0000256" key="1">
    <source>
        <dbReference type="SAM" id="Phobius"/>
    </source>
</evidence>
<dbReference type="InterPro" id="IPR001969">
    <property type="entry name" value="Aspartic_peptidase_AS"/>
</dbReference>
<protein>
    <submittedName>
        <fullName evidence="2">TIGR02281 family clan AA aspartic protease</fullName>
        <ecNumber evidence="2">3.4.23.-</ecNumber>
    </submittedName>
</protein>
<feature type="transmembrane region" description="Helical" evidence="1">
    <location>
        <begin position="12"/>
        <end position="30"/>
    </location>
</feature>
<keyword evidence="1" id="KW-0472">Membrane</keyword>
<dbReference type="SUPFAM" id="SSF50630">
    <property type="entry name" value="Acid proteases"/>
    <property type="match status" value="1"/>
</dbReference>
<proteinExistence type="predicted"/>
<reference evidence="3" key="1">
    <citation type="submission" date="2018-08" db="EMBL/GenBank/DDBJ databases">
        <authorList>
            <person name="Zhang J."/>
            <person name="Du Z.-J."/>
        </authorList>
    </citation>
    <scope>NUCLEOTIDE SEQUENCE [LARGE SCALE GENOMIC DNA]</scope>
    <source>
        <strain evidence="3">KCTC 52655</strain>
    </source>
</reference>
<dbReference type="GO" id="GO:0004190">
    <property type="term" value="F:aspartic-type endopeptidase activity"/>
    <property type="evidence" value="ECO:0007669"/>
    <property type="project" value="InterPro"/>
</dbReference>
<dbReference type="InterPro" id="IPR021109">
    <property type="entry name" value="Peptidase_aspartic_dom_sf"/>
</dbReference>
<dbReference type="EC" id="3.4.23.-" evidence="2"/>
<organism evidence="2 3">
    <name type="scientific">Alteromonas aestuariivivens</name>
    <dbReference type="NCBI Taxonomy" id="1938339"/>
    <lineage>
        <taxon>Bacteria</taxon>
        <taxon>Pseudomonadati</taxon>
        <taxon>Pseudomonadota</taxon>
        <taxon>Gammaproteobacteria</taxon>
        <taxon>Alteromonadales</taxon>
        <taxon>Alteromonadaceae</taxon>
        <taxon>Alteromonas/Salinimonas group</taxon>
        <taxon>Alteromonas</taxon>
    </lineage>
</organism>
<dbReference type="EMBL" id="QRHA01000001">
    <property type="protein sequence ID" value="RDV29084.1"/>
    <property type="molecule type" value="Genomic_DNA"/>
</dbReference>
<keyword evidence="1" id="KW-1133">Transmembrane helix</keyword>
<dbReference type="NCBIfam" id="TIGR02281">
    <property type="entry name" value="clan_AA_DTGA"/>
    <property type="match status" value="1"/>
</dbReference>